<dbReference type="SUPFAM" id="SSF46955">
    <property type="entry name" value="Putative DNA-binding domain"/>
    <property type="match status" value="1"/>
</dbReference>
<evidence type="ECO:0000313" key="4">
    <source>
        <dbReference type="Proteomes" id="UP000007809"/>
    </source>
</evidence>
<dbReference type="Gene3D" id="3.10.180.10">
    <property type="entry name" value="2,3-Dihydroxybiphenyl 1,2-Dioxygenase, domain 1"/>
    <property type="match status" value="1"/>
</dbReference>
<keyword evidence="1" id="KW-0238">DNA-binding</keyword>
<organism evidence="3 4">
    <name type="scientific">Pseudonocardia dioxanivorans (strain ATCC 55486 / DSM 44775 / JCM 13855 / CB1190)</name>
    <dbReference type="NCBI Taxonomy" id="675635"/>
    <lineage>
        <taxon>Bacteria</taxon>
        <taxon>Bacillati</taxon>
        <taxon>Actinomycetota</taxon>
        <taxon>Actinomycetes</taxon>
        <taxon>Pseudonocardiales</taxon>
        <taxon>Pseudonocardiaceae</taxon>
        <taxon>Pseudonocardia</taxon>
    </lineage>
</organism>
<sequence length="134" mass="14436">MDEDLLTIGAFSRATLLSPKALRRYHESGLLVPAVVDARTGYRGYTRVQLGDAGVIRALRELDVPLLQTGGIAFDCADPTKLAGFWAAATEREVDGSSNDEFALVGRPGEAGAVPPMLFVRVPEPKSAKNRPRE</sequence>
<protein>
    <submittedName>
        <fullName evidence="3">Regulatory protein MerR</fullName>
    </submittedName>
</protein>
<dbReference type="RefSeq" id="WP_013678162.1">
    <property type="nucleotide sequence ID" value="NC_015312.1"/>
</dbReference>
<dbReference type="STRING" id="675635.Psed_6170"/>
<dbReference type="PANTHER" id="PTHR30204">
    <property type="entry name" value="REDOX-CYCLING DRUG-SENSING TRANSCRIPTIONAL ACTIVATOR SOXR"/>
    <property type="match status" value="1"/>
</dbReference>
<name>F4CNH4_PSEUX</name>
<dbReference type="Pfam" id="PF13411">
    <property type="entry name" value="MerR_1"/>
    <property type="match status" value="1"/>
</dbReference>
<dbReference type="OrthoDB" id="3295209at2"/>
<dbReference type="PANTHER" id="PTHR30204:SF97">
    <property type="entry name" value="MERR FAMILY REGULATORY PROTEIN"/>
    <property type="match status" value="1"/>
</dbReference>
<evidence type="ECO:0000256" key="1">
    <source>
        <dbReference type="ARBA" id="ARBA00023125"/>
    </source>
</evidence>
<evidence type="ECO:0000313" key="3">
    <source>
        <dbReference type="EMBL" id="AEA28272.1"/>
    </source>
</evidence>
<dbReference type="KEGG" id="pdx:Psed_6170"/>
<dbReference type="HOGENOM" id="CLU_1894479_0_0_11"/>
<dbReference type="Proteomes" id="UP000007809">
    <property type="component" value="Chromosome"/>
</dbReference>
<keyword evidence="4" id="KW-1185">Reference proteome</keyword>
<dbReference type="InterPro" id="IPR047057">
    <property type="entry name" value="MerR_fam"/>
</dbReference>
<proteinExistence type="predicted"/>
<dbReference type="InterPro" id="IPR041581">
    <property type="entry name" value="Glyoxalase_6"/>
</dbReference>
<dbReference type="PROSITE" id="PS50937">
    <property type="entry name" value="HTH_MERR_2"/>
    <property type="match status" value="1"/>
</dbReference>
<dbReference type="EMBL" id="CP002593">
    <property type="protein sequence ID" value="AEA28272.1"/>
    <property type="molecule type" value="Genomic_DNA"/>
</dbReference>
<gene>
    <name evidence="3" type="ordered locus">Psed_6170</name>
</gene>
<dbReference type="InterPro" id="IPR000551">
    <property type="entry name" value="MerR-type_HTH_dom"/>
</dbReference>
<feature type="domain" description="HTH merR-type" evidence="2">
    <location>
        <begin position="5"/>
        <end position="66"/>
    </location>
</feature>
<dbReference type="Gene3D" id="1.10.1660.10">
    <property type="match status" value="1"/>
</dbReference>
<evidence type="ECO:0000259" key="2">
    <source>
        <dbReference type="PROSITE" id="PS50937"/>
    </source>
</evidence>
<dbReference type="SMART" id="SM00422">
    <property type="entry name" value="HTH_MERR"/>
    <property type="match status" value="1"/>
</dbReference>
<accession>F4CNH4</accession>
<dbReference type="AlphaFoldDB" id="F4CNH4"/>
<dbReference type="GO" id="GO:0003677">
    <property type="term" value="F:DNA binding"/>
    <property type="evidence" value="ECO:0007669"/>
    <property type="project" value="UniProtKB-KW"/>
</dbReference>
<dbReference type="Pfam" id="PF18029">
    <property type="entry name" value="Glyoxalase_6"/>
    <property type="match status" value="1"/>
</dbReference>
<reference evidence="3 4" key="1">
    <citation type="journal article" date="2011" name="J. Bacteriol.">
        <title>Genome sequence of the 1,4-dioxane-degrading Pseudonocardia dioxanivorans strain CB1190.</title>
        <authorList>
            <person name="Sales C.M."/>
            <person name="Mahendra S."/>
            <person name="Grostern A."/>
            <person name="Parales R.E."/>
            <person name="Goodwin L.A."/>
            <person name="Woyke T."/>
            <person name="Nolan M."/>
            <person name="Lapidus A."/>
            <person name="Chertkov O."/>
            <person name="Ovchinnikova G."/>
            <person name="Sczyrba A."/>
            <person name="Alvarez-Cohen L."/>
        </authorList>
    </citation>
    <scope>NUCLEOTIDE SEQUENCE [LARGE SCALE GENOMIC DNA]</scope>
    <source>
        <strain evidence="4">ATCC 55486 / DSM 44775 / JCM 13855 / CB1190</strain>
    </source>
</reference>
<dbReference type="eggNOG" id="COG0789">
    <property type="taxonomic scope" value="Bacteria"/>
</dbReference>
<dbReference type="InterPro" id="IPR009061">
    <property type="entry name" value="DNA-bd_dom_put_sf"/>
</dbReference>
<dbReference type="InterPro" id="IPR029068">
    <property type="entry name" value="Glyas_Bleomycin-R_OHBP_Dase"/>
</dbReference>
<dbReference type="GO" id="GO:0003700">
    <property type="term" value="F:DNA-binding transcription factor activity"/>
    <property type="evidence" value="ECO:0007669"/>
    <property type="project" value="InterPro"/>
</dbReference>